<reference evidence="1 2" key="1">
    <citation type="submission" date="2019-05" db="EMBL/GenBank/DDBJ databases">
        <title>Another draft genome of Portunus trituberculatus and its Hox gene families provides insights of decapod evolution.</title>
        <authorList>
            <person name="Jeong J.-H."/>
            <person name="Song I."/>
            <person name="Kim S."/>
            <person name="Choi T."/>
            <person name="Kim D."/>
            <person name="Ryu S."/>
            <person name="Kim W."/>
        </authorList>
    </citation>
    <scope>NUCLEOTIDE SEQUENCE [LARGE SCALE GENOMIC DNA]</scope>
    <source>
        <tissue evidence="1">Muscle</tissue>
    </source>
</reference>
<proteinExistence type="predicted"/>
<keyword evidence="2" id="KW-1185">Reference proteome</keyword>
<sequence>MAVSRTLPTHRVTCAGQNTPLDVKPYKTTILSCGMNGAGDLRPLDTRKSLLGIRSALMASFWVSFALASSLRKVLDPTITPLGGPEGVEVRCVVKG</sequence>
<accession>A0A5B7JPG2</accession>
<dbReference type="EMBL" id="VSRR010112204">
    <property type="protein sequence ID" value="MPC97962.1"/>
    <property type="molecule type" value="Genomic_DNA"/>
</dbReference>
<comment type="caution">
    <text evidence="1">The sequence shown here is derived from an EMBL/GenBank/DDBJ whole genome shotgun (WGS) entry which is preliminary data.</text>
</comment>
<dbReference type="AlphaFoldDB" id="A0A5B7JPG2"/>
<name>A0A5B7JPG2_PORTR</name>
<evidence type="ECO:0000313" key="1">
    <source>
        <dbReference type="EMBL" id="MPC97962.1"/>
    </source>
</evidence>
<gene>
    <name evidence="1" type="ORF">E2C01_093309</name>
</gene>
<evidence type="ECO:0000313" key="2">
    <source>
        <dbReference type="Proteomes" id="UP000324222"/>
    </source>
</evidence>
<dbReference type="Proteomes" id="UP000324222">
    <property type="component" value="Unassembled WGS sequence"/>
</dbReference>
<protein>
    <submittedName>
        <fullName evidence="1">Uncharacterized protein</fullName>
    </submittedName>
</protein>
<organism evidence="1 2">
    <name type="scientific">Portunus trituberculatus</name>
    <name type="common">Swimming crab</name>
    <name type="synonym">Neptunus trituberculatus</name>
    <dbReference type="NCBI Taxonomy" id="210409"/>
    <lineage>
        <taxon>Eukaryota</taxon>
        <taxon>Metazoa</taxon>
        <taxon>Ecdysozoa</taxon>
        <taxon>Arthropoda</taxon>
        <taxon>Crustacea</taxon>
        <taxon>Multicrustacea</taxon>
        <taxon>Malacostraca</taxon>
        <taxon>Eumalacostraca</taxon>
        <taxon>Eucarida</taxon>
        <taxon>Decapoda</taxon>
        <taxon>Pleocyemata</taxon>
        <taxon>Brachyura</taxon>
        <taxon>Eubrachyura</taxon>
        <taxon>Portunoidea</taxon>
        <taxon>Portunidae</taxon>
        <taxon>Portuninae</taxon>
        <taxon>Portunus</taxon>
    </lineage>
</organism>